<protein>
    <recommendedName>
        <fullName evidence="5">Replication factor C subunit 5</fullName>
    </recommendedName>
</protein>
<dbReference type="Gene3D" id="3.40.50.300">
    <property type="entry name" value="P-loop containing nucleotide triphosphate hydrolases"/>
    <property type="match status" value="1"/>
</dbReference>
<evidence type="ECO:0000313" key="9">
    <source>
        <dbReference type="Proteomes" id="UP000001744"/>
    </source>
</evidence>
<evidence type="ECO:0000256" key="1">
    <source>
        <dbReference type="ARBA" id="ARBA00004123"/>
    </source>
</evidence>
<dbReference type="eggNOG" id="KOG2035">
    <property type="taxonomic scope" value="Eukaryota"/>
</dbReference>
<dbReference type="InterPro" id="IPR027417">
    <property type="entry name" value="P-loop_NTPase"/>
</dbReference>
<proteinExistence type="inferred from homology"/>
<dbReference type="PANTHER" id="PTHR11669">
    <property type="entry name" value="REPLICATION FACTOR C / DNA POLYMERASE III GAMMA-TAU SUBUNIT"/>
    <property type="match status" value="1"/>
</dbReference>
<dbReference type="STRING" id="402676.B6JV68"/>
<dbReference type="GO" id="GO:0031391">
    <property type="term" value="C:Elg1 RFC-like complex"/>
    <property type="evidence" value="ECO:0000318"/>
    <property type="project" value="GO_Central"/>
</dbReference>
<dbReference type="GeneID" id="7049587"/>
<organism evidence="7 9">
    <name type="scientific">Schizosaccharomyces japonicus (strain yFS275 / FY16936)</name>
    <name type="common">Fission yeast</name>
    <dbReference type="NCBI Taxonomy" id="402676"/>
    <lineage>
        <taxon>Eukaryota</taxon>
        <taxon>Fungi</taxon>
        <taxon>Dikarya</taxon>
        <taxon>Ascomycota</taxon>
        <taxon>Taphrinomycotina</taxon>
        <taxon>Schizosaccharomycetes</taxon>
        <taxon>Schizosaccharomycetales</taxon>
        <taxon>Schizosaccharomycetaceae</taxon>
        <taxon>Schizosaccharomyces</taxon>
    </lineage>
</organism>
<dbReference type="GO" id="GO:0031389">
    <property type="term" value="C:Rad17 RFC-like complex"/>
    <property type="evidence" value="ECO:0000318"/>
    <property type="project" value="GO_Central"/>
</dbReference>
<comment type="similarity">
    <text evidence="2">Belongs to the activator 1 small subunits family.</text>
</comment>
<dbReference type="GO" id="GO:0006281">
    <property type="term" value="P:DNA repair"/>
    <property type="evidence" value="ECO:0000318"/>
    <property type="project" value="GO_Central"/>
</dbReference>
<dbReference type="GO" id="GO:0008094">
    <property type="term" value="F:ATP-dependent activity, acting on DNA"/>
    <property type="evidence" value="ECO:0007669"/>
    <property type="project" value="UniProtKB-ARBA"/>
</dbReference>
<dbReference type="FunFam" id="3.40.50.300:FF:000136">
    <property type="entry name" value="Replication factor C subunit 5"/>
    <property type="match status" value="1"/>
</dbReference>
<dbReference type="Pfam" id="PF13177">
    <property type="entry name" value="DNA_pol3_delta2"/>
    <property type="match status" value="1"/>
</dbReference>
<dbReference type="GO" id="GO:1902983">
    <property type="term" value="P:DNA strand elongation involved in mitotic DNA replication"/>
    <property type="evidence" value="ECO:0007669"/>
    <property type="project" value="EnsemblFungi"/>
</dbReference>
<sequence length="358" mass="40085">MLWLDQYRPKTLANLDYHTEQAERLTHLAASNEFPHLLIYGPSGAGKKTRVVALLRELFGPGAEKLKIDQRVFLTPSNRKIQVNIVSSLYHLELTPSDVGNYDRVVMQELLKDVAQSAPVDIQAKKRFKAVVINEADSLTRDAQAALRRTMEKYSDNIRLILIANSTSKIIEPVRSRTLLIRVAAPTHTEIVSVLTKVLQQQSLEAAPSLLNKIAQDSDRNLRKALLILETLYAKAPGSRQIMGNTGSIPKPDWQEFIDKVADAMIAEQSPNRILSVRSMLYDLLSHCIPPSIVLKELASALLAKVKPDLHAPIISSAANYEHRIHMGNKSIFHLEAFVAFFMKLYAMSLMGMSIENM</sequence>
<dbReference type="SUPFAM" id="SSF48019">
    <property type="entry name" value="post-AAA+ oligomerization domain-like"/>
    <property type="match status" value="1"/>
</dbReference>
<dbReference type="SUPFAM" id="SSF52540">
    <property type="entry name" value="P-loop containing nucleoside triphosphate hydrolases"/>
    <property type="match status" value="1"/>
</dbReference>
<dbReference type="VEuPathDB" id="FungiDB:SJAG_00272"/>
<dbReference type="Pfam" id="PF21960">
    <property type="entry name" value="RCF1-5-like_lid"/>
    <property type="match status" value="1"/>
</dbReference>
<dbReference type="InterPro" id="IPR003593">
    <property type="entry name" value="AAA+_ATPase"/>
</dbReference>
<keyword evidence="3" id="KW-0235">DNA replication</keyword>
<dbReference type="GO" id="GO:0006261">
    <property type="term" value="P:DNA-templated DNA replication"/>
    <property type="evidence" value="ECO:0000318"/>
    <property type="project" value="GO_Central"/>
</dbReference>
<dbReference type="InterPro" id="IPR050238">
    <property type="entry name" value="DNA_Rep/Repair_Clamp_Loader"/>
</dbReference>
<keyword evidence="4" id="KW-0539">Nucleus</keyword>
<dbReference type="PANTHER" id="PTHR11669:SF1">
    <property type="entry name" value="REPLICATION FACTOR C SUBUNIT 3"/>
    <property type="match status" value="1"/>
</dbReference>
<dbReference type="AlphaFoldDB" id="B6JV68"/>
<dbReference type="InterPro" id="IPR008921">
    <property type="entry name" value="DNA_pol3_clamp-load_cplx_C"/>
</dbReference>
<accession>B6JV68</accession>
<dbReference type="Proteomes" id="UP000001744">
    <property type="component" value="Unassembled WGS sequence"/>
</dbReference>
<dbReference type="Gene3D" id="1.10.8.60">
    <property type="match status" value="1"/>
</dbReference>
<dbReference type="Gene3D" id="1.20.272.10">
    <property type="match status" value="1"/>
</dbReference>
<dbReference type="GO" id="GO:0005634">
    <property type="term" value="C:nucleus"/>
    <property type="evidence" value="ECO:0000318"/>
    <property type="project" value="GO_Central"/>
</dbReference>
<feature type="domain" description="AAA+ ATPase" evidence="6">
    <location>
        <begin position="33"/>
        <end position="186"/>
    </location>
</feature>
<dbReference type="OrthoDB" id="761538at2759"/>
<dbReference type="FunFam" id="1.20.272.10:FF:000002">
    <property type="entry name" value="Replication factor C subunit 3"/>
    <property type="match status" value="1"/>
</dbReference>
<dbReference type="GO" id="GO:0031390">
    <property type="term" value="C:Ctf18 RFC-like complex"/>
    <property type="evidence" value="ECO:0000318"/>
    <property type="project" value="GO_Central"/>
</dbReference>
<comment type="subcellular location">
    <subcellularLocation>
        <location evidence="1">Nucleus</location>
    </subcellularLocation>
</comment>
<keyword evidence="9" id="KW-1185">Reference proteome</keyword>
<gene>
    <name evidence="8" type="primary">rfc5</name>
    <name evidence="7" type="ORF">SJAG_00272</name>
</gene>
<evidence type="ECO:0000256" key="5">
    <source>
        <dbReference type="ARBA" id="ARBA00070185"/>
    </source>
</evidence>
<dbReference type="FunFam" id="1.10.8.60:FF:000030">
    <property type="entry name" value="replication factor C subunit 3"/>
    <property type="match status" value="1"/>
</dbReference>
<dbReference type="OMA" id="LKADIMH"/>
<dbReference type="Pfam" id="PF22534">
    <property type="entry name" value="RFC_C"/>
    <property type="match status" value="1"/>
</dbReference>
<dbReference type="GO" id="GO:0003677">
    <property type="term" value="F:DNA binding"/>
    <property type="evidence" value="ECO:0007669"/>
    <property type="project" value="InterPro"/>
</dbReference>
<reference evidence="7 9" key="1">
    <citation type="journal article" date="2011" name="Science">
        <title>Comparative functional genomics of the fission yeasts.</title>
        <authorList>
            <person name="Rhind N."/>
            <person name="Chen Z."/>
            <person name="Yassour M."/>
            <person name="Thompson D.A."/>
            <person name="Haas B.J."/>
            <person name="Habib N."/>
            <person name="Wapinski I."/>
            <person name="Roy S."/>
            <person name="Lin M.F."/>
            <person name="Heiman D.I."/>
            <person name="Young S.K."/>
            <person name="Furuya K."/>
            <person name="Guo Y."/>
            <person name="Pidoux A."/>
            <person name="Chen H.M."/>
            <person name="Robbertse B."/>
            <person name="Goldberg J.M."/>
            <person name="Aoki K."/>
            <person name="Bayne E.H."/>
            <person name="Berlin A.M."/>
            <person name="Desjardins C.A."/>
            <person name="Dobbs E."/>
            <person name="Dukaj L."/>
            <person name="Fan L."/>
            <person name="FitzGerald M.G."/>
            <person name="French C."/>
            <person name="Gujja S."/>
            <person name="Hansen K."/>
            <person name="Keifenheim D."/>
            <person name="Levin J.Z."/>
            <person name="Mosher R.A."/>
            <person name="Mueller C.A."/>
            <person name="Pfiffner J."/>
            <person name="Priest M."/>
            <person name="Russ C."/>
            <person name="Smialowska A."/>
            <person name="Swoboda P."/>
            <person name="Sykes S.M."/>
            <person name="Vaughn M."/>
            <person name="Vengrova S."/>
            <person name="Yoder R."/>
            <person name="Zeng Q."/>
            <person name="Allshire R."/>
            <person name="Baulcombe D."/>
            <person name="Birren B.W."/>
            <person name="Brown W."/>
            <person name="Ekwall K."/>
            <person name="Kellis M."/>
            <person name="Leatherwood J."/>
            <person name="Levin H."/>
            <person name="Margalit H."/>
            <person name="Martienssen R."/>
            <person name="Nieduszynski C.A."/>
            <person name="Spatafora J.W."/>
            <person name="Friedman N."/>
            <person name="Dalgaard J.Z."/>
            <person name="Baumann P."/>
            <person name="Niki H."/>
            <person name="Regev A."/>
            <person name="Nusbaum C."/>
        </authorList>
    </citation>
    <scope>NUCLEOTIDE SEQUENCE [LARGE SCALE GENOMIC DNA]</scope>
    <source>
        <strain evidence="9">yFS275 / FY16936</strain>
    </source>
</reference>
<evidence type="ECO:0000313" key="8">
    <source>
        <dbReference type="JaponicusDB" id="SJAG_00272"/>
    </source>
</evidence>
<evidence type="ECO:0000256" key="3">
    <source>
        <dbReference type="ARBA" id="ARBA00022705"/>
    </source>
</evidence>
<dbReference type="JaponicusDB" id="SJAG_00272">
    <property type="gene designation" value="rfc5"/>
</dbReference>
<evidence type="ECO:0000256" key="2">
    <source>
        <dbReference type="ARBA" id="ARBA00005378"/>
    </source>
</evidence>
<dbReference type="CDD" id="cd00009">
    <property type="entry name" value="AAA"/>
    <property type="match status" value="1"/>
</dbReference>
<name>B6JV68_SCHJY</name>
<dbReference type="GO" id="GO:0005663">
    <property type="term" value="C:DNA replication factor C complex"/>
    <property type="evidence" value="ECO:0000318"/>
    <property type="project" value="GO_Central"/>
</dbReference>
<dbReference type="HOGENOM" id="CLU_042324_5_0_1"/>
<dbReference type="EMBL" id="KE651166">
    <property type="protein sequence ID" value="EEB05269.1"/>
    <property type="molecule type" value="Genomic_DNA"/>
</dbReference>
<dbReference type="SMART" id="SM00382">
    <property type="entry name" value="AAA"/>
    <property type="match status" value="1"/>
</dbReference>
<dbReference type="GO" id="GO:0070914">
    <property type="term" value="P:UV-damage excision repair"/>
    <property type="evidence" value="ECO:0007669"/>
    <property type="project" value="EnsemblFungi"/>
</dbReference>
<evidence type="ECO:0000259" key="6">
    <source>
        <dbReference type="SMART" id="SM00382"/>
    </source>
</evidence>
<evidence type="ECO:0000256" key="4">
    <source>
        <dbReference type="ARBA" id="ARBA00023242"/>
    </source>
</evidence>
<dbReference type="RefSeq" id="XP_002171562.1">
    <property type="nucleotide sequence ID" value="XM_002171526.1"/>
</dbReference>
<evidence type="ECO:0000313" key="7">
    <source>
        <dbReference type="EMBL" id="EEB05269.1"/>
    </source>
</evidence>